<evidence type="ECO:0000256" key="1">
    <source>
        <dbReference type="SAM" id="MobiDB-lite"/>
    </source>
</evidence>
<evidence type="ECO:0000313" key="2">
    <source>
        <dbReference type="EMBL" id="POR35287.1"/>
    </source>
</evidence>
<proteinExistence type="predicted"/>
<name>A0A2S4KYR5_9HYPO</name>
<evidence type="ECO:0000313" key="3">
    <source>
        <dbReference type="Proteomes" id="UP000237481"/>
    </source>
</evidence>
<organism evidence="2 3">
    <name type="scientific">Tolypocladium paradoxum</name>
    <dbReference type="NCBI Taxonomy" id="94208"/>
    <lineage>
        <taxon>Eukaryota</taxon>
        <taxon>Fungi</taxon>
        <taxon>Dikarya</taxon>
        <taxon>Ascomycota</taxon>
        <taxon>Pezizomycotina</taxon>
        <taxon>Sordariomycetes</taxon>
        <taxon>Hypocreomycetidae</taxon>
        <taxon>Hypocreales</taxon>
        <taxon>Ophiocordycipitaceae</taxon>
        <taxon>Tolypocladium</taxon>
    </lineage>
</organism>
<sequence length="116" mass="12971">MSDTARLLSHSSEDVTNGRDGWRQQAKNLVQFSLACLLPNLGRGQDTLSSLASTTRAPLCLNRLISAQHPRFATEPIPTCQHEGWQIECLQPYQHGPEKVVFQSTTRLQGRENVQT</sequence>
<accession>A0A2S4KYR5</accession>
<dbReference type="AlphaFoldDB" id="A0A2S4KYR5"/>
<feature type="region of interest" description="Disordered" evidence="1">
    <location>
        <begin position="1"/>
        <end position="20"/>
    </location>
</feature>
<dbReference type="EMBL" id="PKSG01000452">
    <property type="protein sequence ID" value="POR35287.1"/>
    <property type="molecule type" value="Genomic_DNA"/>
</dbReference>
<feature type="compositionally biased region" description="Basic and acidic residues" evidence="1">
    <location>
        <begin position="11"/>
        <end position="20"/>
    </location>
</feature>
<dbReference type="Proteomes" id="UP000237481">
    <property type="component" value="Unassembled WGS sequence"/>
</dbReference>
<protein>
    <submittedName>
        <fullName evidence="2">Uncharacterized protein</fullName>
    </submittedName>
</protein>
<comment type="caution">
    <text evidence="2">The sequence shown here is derived from an EMBL/GenBank/DDBJ whole genome shotgun (WGS) entry which is preliminary data.</text>
</comment>
<keyword evidence="3" id="KW-1185">Reference proteome</keyword>
<reference evidence="2 3" key="1">
    <citation type="submission" date="2018-01" db="EMBL/GenBank/DDBJ databases">
        <title>Harnessing the power of phylogenomics to disentangle the directionality and signatures of interkingdom host jumping in the parasitic fungal genus Tolypocladium.</title>
        <authorList>
            <person name="Quandt C.A."/>
            <person name="Patterson W."/>
            <person name="Spatafora J.W."/>
        </authorList>
    </citation>
    <scope>NUCLEOTIDE SEQUENCE [LARGE SCALE GENOMIC DNA]</scope>
    <source>
        <strain evidence="2 3">NRBC 100945</strain>
    </source>
</reference>
<gene>
    <name evidence="2" type="ORF">TPAR_04505</name>
</gene>